<evidence type="ECO:0000256" key="1">
    <source>
        <dbReference type="SAM" id="SignalP"/>
    </source>
</evidence>
<organism evidence="3 4">
    <name type="scientific">Dysgonomonas capnocytophagoides</name>
    <dbReference type="NCBI Taxonomy" id="45254"/>
    <lineage>
        <taxon>Bacteria</taxon>
        <taxon>Pseudomonadati</taxon>
        <taxon>Bacteroidota</taxon>
        <taxon>Bacteroidia</taxon>
        <taxon>Bacteroidales</taxon>
        <taxon>Dysgonomonadaceae</taxon>
        <taxon>Dysgonomonas</taxon>
    </lineage>
</organism>
<dbReference type="PANTHER" id="PTHR30535:SF34">
    <property type="entry name" value="MOLYBDATE-BINDING PROTEIN MOLA"/>
    <property type="match status" value="1"/>
</dbReference>
<dbReference type="InterPro" id="IPR050902">
    <property type="entry name" value="ABC_Transporter_SBP"/>
</dbReference>
<evidence type="ECO:0000259" key="2">
    <source>
        <dbReference type="PROSITE" id="PS50983"/>
    </source>
</evidence>
<evidence type="ECO:0000313" key="4">
    <source>
        <dbReference type="Proteomes" id="UP000297861"/>
    </source>
</evidence>
<sequence length="389" mass="43861">MKANFIIALALFSLTVVSSCSFNKQVQPNIERSSIQDSLDFNHKVEVKSAKKLRINNFADHKEVYVINPFASDTIATYVLALKQTVLDSNTESRGLVIRVPIQSIVCLSSTHVGALELLNLRDKILGTTNITHYWDEEVNSLISAGKIKEVGKGLNVDVELITSLMPDVVVKNDHSKNIKEKGLEAVGIHTVFYNDWREGDLLSRAEWIKMMGLLFCKNIESDSIFGEIVKRYDTVKELAASAKVSPQVLIAQDIKGTWYVPGGESYVPAMLKDANAYTKTIEGVSTSMPCSFEKIYENHRNSPYWISLKGGTVASLDEFGSMSEHYKEFEAFRSSNVYINNKRVKPQGGNDFWETGAYKPDVILKDLVKILHPELLPDYETYYWRKLK</sequence>
<dbReference type="PANTHER" id="PTHR30535">
    <property type="entry name" value="VITAMIN B12-BINDING PROTEIN"/>
    <property type="match status" value="1"/>
</dbReference>
<dbReference type="Proteomes" id="UP000297861">
    <property type="component" value="Unassembled WGS sequence"/>
</dbReference>
<dbReference type="GO" id="GO:0071281">
    <property type="term" value="P:cellular response to iron ion"/>
    <property type="evidence" value="ECO:0007669"/>
    <property type="project" value="TreeGrafter"/>
</dbReference>
<dbReference type="EMBL" id="SOML01000001">
    <property type="protein sequence ID" value="TFD99049.1"/>
    <property type="molecule type" value="Genomic_DNA"/>
</dbReference>
<feature type="chain" id="PRO_5021410174" description="Fe/B12 periplasmic-binding domain-containing protein" evidence="1">
    <location>
        <begin position="19"/>
        <end position="389"/>
    </location>
</feature>
<keyword evidence="1" id="KW-0732">Signal</keyword>
<reference evidence="3 4" key="1">
    <citation type="submission" date="2019-03" db="EMBL/GenBank/DDBJ databases">
        <title>San Antonio Military Medical Center submission to MRSN (WRAIR), pending publication.</title>
        <authorList>
            <person name="Blyth D.M."/>
            <person name="Mccarthy S.L."/>
            <person name="Schall S.E."/>
            <person name="Stam J.A."/>
            <person name="Ong A.C."/>
            <person name="Mcgann P.T."/>
        </authorList>
    </citation>
    <scope>NUCLEOTIDE SEQUENCE [LARGE SCALE GENOMIC DNA]</scope>
    <source>
        <strain evidence="3 4">MRSN571793</strain>
    </source>
</reference>
<comment type="caution">
    <text evidence="3">The sequence shown here is derived from an EMBL/GenBank/DDBJ whole genome shotgun (WGS) entry which is preliminary data.</text>
</comment>
<dbReference type="InterPro" id="IPR002491">
    <property type="entry name" value="ABC_transptr_periplasmic_BD"/>
</dbReference>
<evidence type="ECO:0000313" key="3">
    <source>
        <dbReference type="EMBL" id="TFD99049.1"/>
    </source>
</evidence>
<feature type="signal peptide" evidence="1">
    <location>
        <begin position="1"/>
        <end position="18"/>
    </location>
</feature>
<dbReference type="AlphaFoldDB" id="A0A4Y8L8T5"/>
<dbReference type="Pfam" id="PF01497">
    <property type="entry name" value="Peripla_BP_2"/>
    <property type="match status" value="1"/>
</dbReference>
<dbReference type="PROSITE" id="PS51257">
    <property type="entry name" value="PROKAR_LIPOPROTEIN"/>
    <property type="match status" value="1"/>
</dbReference>
<dbReference type="OrthoDB" id="9812528at2"/>
<proteinExistence type="predicted"/>
<dbReference type="SUPFAM" id="SSF53807">
    <property type="entry name" value="Helical backbone' metal receptor"/>
    <property type="match status" value="1"/>
</dbReference>
<keyword evidence="4" id="KW-1185">Reference proteome</keyword>
<name>A0A4Y8L8T5_9BACT</name>
<dbReference type="Gene3D" id="3.40.50.1980">
    <property type="entry name" value="Nitrogenase molybdenum iron protein domain"/>
    <property type="match status" value="2"/>
</dbReference>
<dbReference type="STRING" id="1121485.GCA_000426485_00258"/>
<feature type="domain" description="Fe/B12 periplasmic-binding" evidence="2">
    <location>
        <begin position="104"/>
        <end position="376"/>
    </location>
</feature>
<dbReference type="PROSITE" id="PS50983">
    <property type="entry name" value="FE_B12_PBP"/>
    <property type="match status" value="1"/>
</dbReference>
<gene>
    <name evidence="3" type="ORF">E2605_02905</name>
</gene>
<accession>A0A4Y8L8T5</accession>
<protein>
    <recommendedName>
        <fullName evidence="2">Fe/B12 periplasmic-binding domain-containing protein</fullName>
    </recommendedName>
</protein>
<dbReference type="RefSeq" id="WP_134435431.1">
    <property type="nucleotide sequence ID" value="NZ_SOML01000001.1"/>
</dbReference>